<comment type="caution">
    <text evidence="4">The sequence shown here is derived from an EMBL/GenBank/DDBJ whole genome shotgun (WGS) entry which is preliminary data.</text>
</comment>
<gene>
    <name evidence="4" type="ORF">A2937_03155</name>
</gene>
<dbReference type="SUPFAM" id="SSF55797">
    <property type="entry name" value="PR-1-like"/>
    <property type="match status" value="1"/>
</dbReference>
<keyword evidence="2" id="KW-0812">Transmembrane</keyword>
<dbReference type="PANTHER" id="PTHR31157:SF1">
    <property type="entry name" value="SCP DOMAIN-CONTAINING PROTEIN"/>
    <property type="match status" value="1"/>
</dbReference>
<dbReference type="Proteomes" id="UP000177987">
    <property type="component" value="Unassembled WGS sequence"/>
</dbReference>
<feature type="region of interest" description="Disordered" evidence="1">
    <location>
        <begin position="71"/>
        <end position="93"/>
    </location>
</feature>
<sequence>MVANIISFIVGIIALVGAGIFSYLQFGLSEPRIAAPTTTPAVVVVPKKVSPTPVSKTPTETTIEVPAKITPKQEEPKASTAQAPVPTNGSLVTKTPTTVQNVVEPGPLRITVSPSTPTGTTLSVRGVIEYTNGARSLNGGLPALIENSTLDRDAQIKLEDMFAKQYFEHESPTGVGPSDIAKAVGYNFVIVGENLALGDFASDEKLVEAWMNSPGHRANILNEHYEEIGVAVGRGMYEGRLTWLAVQAFGMPLSSCPAIDTQKKTQIDINNLEVTSRAAILESKKAFIEALPTNDPNYNTYVNEFNALVQPYNALVVDTRTMVVEYNLTVQAFNNCIAAAGTATH</sequence>
<dbReference type="STRING" id="1802727.A2937_03155"/>
<dbReference type="AlphaFoldDB" id="A0A1G2SCQ4"/>
<dbReference type="InterPro" id="IPR035940">
    <property type="entry name" value="CAP_sf"/>
</dbReference>
<protein>
    <recommendedName>
        <fullName evidence="3">SCP domain-containing protein</fullName>
    </recommendedName>
</protein>
<evidence type="ECO:0000259" key="3">
    <source>
        <dbReference type="Pfam" id="PF00188"/>
    </source>
</evidence>
<organism evidence="4 5">
    <name type="scientific">Candidatus Yonathbacteria bacterium RIFCSPLOWO2_01_FULL_47_33b</name>
    <dbReference type="NCBI Taxonomy" id="1802727"/>
    <lineage>
        <taxon>Bacteria</taxon>
        <taxon>Candidatus Yonathiibacteriota</taxon>
    </lineage>
</organism>
<dbReference type="InterPro" id="IPR014044">
    <property type="entry name" value="CAP_dom"/>
</dbReference>
<dbReference type="Gene3D" id="3.40.33.10">
    <property type="entry name" value="CAP"/>
    <property type="match status" value="1"/>
</dbReference>
<accession>A0A1G2SCQ4</accession>
<feature type="domain" description="SCP" evidence="3">
    <location>
        <begin position="129"/>
        <end position="236"/>
    </location>
</feature>
<dbReference type="CDD" id="cd05379">
    <property type="entry name" value="CAP_bacterial"/>
    <property type="match status" value="1"/>
</dbReference>
<keyword evidence="2" id="KW-1133">Transmembrane helix</keyword>
<evidence type="ECO:0000313" key="5">
    <source>
        <dbReference type="Proteomes" id="UP000177987"/>
    </source>
</evidence>
<dbReference type="EMBL" id="MHUW01000022">
    <property type="protein sequence ID" value="OHA82803.1"/>
    <property type="molecule type" value="Genomic_DNA"/>
</dbReference>
<evidence type="ECO:0000256" key="2">
    <source>
        <dbReference type="SAM" id="Phobius"/>
    </source>
</evidence>
<evidence type="ECO:0000313" key="4">
    <source>
        <dbReference type="EMBL" id="OHA82803.1"/>
    </source>
</evidence>
<dbReference type="PANTHER" id="PTHR31157">
    <property type="entry name" value="SCP DOMAIN-CONTAINING PROTEIN"/>
    <property type="match status" value="1"/>
</dbReference>
<keyword evidence="2" id="KW-0472">Membrane</keyword>
<feature type="transmembrane region" description="Helical" evidence="2">
    <location>
        <begin position="6"/>
        <end position="24"/>
    </location>
</feature>
<evidence type="ECO:0000256" key="1">
    <source>
        <dbReference type="SAM" id="MobiDB-lite"/>
    </source>
</evidence>
<feature type="compositionally biased region" description="Polar residues" evidence="1">
    <location>
        <begin position="79"/>
        <end position="93"/>
    </location>
</feature>
<dbReference type="Pfam" id="PF00188">
    <property type="entry name" value="CAP"/>
    <property type="match status" value="1"/>
</dbReference>
<proteinExistence type="predicted"/>
<name>A0A1G2SCQ4_9BACT</name>
<reference evidence="4 5" key="1">
    <citation type="journal article" date="2016" name="Nat. Commun.">
        <title>Thousands of microbial genomes shed light on interconnected biogeochemical processes in an aquifer system.</title>
        <authorList>
            <person name="Anantharaman K."/>
            <person name="Brown C.T."/>
            <person name="Hug L.A."/>
            <person name="Sharon I."/>
            <person name="Castelle C.J."/>
            <person name="Probst A.J."/>
            <person name="Thomas B.C."/>
            <person name="Singh A."/>
            <person name="Wilkins M.J."/>
            <person name="Karaoz U."/>
            <person name="Brodie E.L."/>
            <person name="Williams K.H."/>
            <person name="Hubbard S.S."/>
            <person name="Banfield J.F."/>
        </authorList>
    </citation>
    <scope>NUCLEOTIDE SEQUENCE [LARGE SCALE GENOMIC DNA]</scope>
</reference>